<keyword evidence="12" id="KW-0282">Flagellum</keyword>
<dbReference type="InterPro" id="IPR005503">
    <property type="entry name" value="FliL"/>
</dbReference>
<feature type="compositionally biased region" description="Basic and acidic residues" evidence="11">
    <location>
        <begin position="51"/>
        <end position="75"/>
    </location>
</feature>
<keyword evidence="13" id="KW-1185">Reference proteome</keyword>
<evidence type="ECO:0000256" key="9">
    <source>
        <dbReference type="ARBA" id="ARBA00023136"/>
    </source>
</evidence>
<comment type="function">
    <text evidence="1 10">Controls the rotational direction of flagella during chemotaxis.</text>
</comment>
<dbReference type="GO" id="GO:0005886">
    <property type="term" value="C:plasma membrane"/>
    <property type="evidence" value="ECO:0007669"/>
    <property type="project" value="UniProtKB-SubCell"/>
</dbReference>
<keyword evidence="12" id="KW-0969">Cilium</keyword>
<dbReference type="PANTHER" id="PTHR35091">
    <property type="entry name" value="FLAGELLAR PROTEIN FLIL"/>
    <property type="match status" value="1"/>
</dbReference>
<evidence type="ECO:0000256" key="10">
    <source>
        <dbReference type="RuleBase" id="RU364125"/>
    </source>
</evidence>
<evidence type="ECO:0000256" key="8">
    <source>
        <dbReference type="ARBA" id="ARBA00022989"/>
    </source>
</evidence>
<gene>
    <name evidence="12" type="ORF">GGQ96_003260</name>
</gene>
<evidence type="ECO:0000256" key="2">
    <source>
        <dbReference type="ARBA" id="ARBA00004162"/>
    </source>
</evidence>
<evidence type="ECO:0000256" key="4">
    <source>
        <dbReference type="ARBA" id="ARBA00022475"/>
    </source>
</evidence>
<evidence type="ECO:0000313" key="13">
    <source>
        <dbReference type="Proteomes" id="UP000574769"/>
    </source>
</evidence>
<comment type="caution">
    <text evidence="12">The sequence shown here is derived from an EMBL/GenBank/DDBJ whole genome shotgun (WGS) entry which is preliminary data.</text>
</comment>
<keyword evidence="12" id="KW-0966">Cell projection</keyword>
<evidence type="ECO:0000256" key="3">
    <source>
        <dbReference type="ARBA" id="ARBA00008281"/>
    </source>
</evidence>
<organism evidence="12 13">
    <name type="scientific">Sphingomonas abaci</name>
    <dbReference type="NCBI Taxonomy" id="237611"/>
    <lineage>
        <taxon>Bacteria</taxon>
        <taxon>Pseudomonadati</taxon>
        <taxon>Pseudomonadota</taxon>
        <taxon>Alphaproteobacteria</taxon>
        <taxon>Sphingomonadales</taxon>
        <taxon>Sphingomonadaceae</taxon>
        <taxon>Sphingomonas</taxon>
    </lineage>
</organism>
<evidence type="ECO:0000256" key="6">
    <source>
        <dbReference type="ARBA" id="ARBA00022692"/>
    </source>
</evidence>
<evidence type="ECO:0000256" key="5">
    <source>
        <dbReference type="ARBA" id="ARBA00022500"/>
    </source>
</evidence>
<dbReference type="GO" id="GO:0071978">
    <property type="term" value="P:bacterial-type flagellum-dependent swarming motility"/>
    <property type="evidence" value="ECO:0007669"/>
    <property type="project" value="TreeGrafter"/>
</dbReference>
<feature type="region of interest" description="Disordered" evidence="11">
    <location>
        <begin position="51"/>
        <end position="113"/>
    </location>
</feature>
<protein>
    <recommendedName>
        <fullName evidence="10">Flagellar protein FliL</fullName>
    </recommendedName>
</protein>
<keyword evidence="4" id="KW-1003">Cell membrane</keyword>
<keyword evidence="9 10" id="KW-0472">Membrane</keyword>
<dbReference type="GO" id="GO:0006935">
    <property type="term" value="P:chemotaxis"/>
    <property type="evidence" value="ECO:0007669"/>
    <property type="project" value="UniProtKB-KW"/>
</dbReference>
<comment type="similarity">
    <text evidence="3 10">Belongs to the FliL family.</text>
</comment>
<dbReference type="EMBL" id="JACHNY010000007">
    <property type="protein sequence ID" value="MBB4619110.1"/>
    <property type="molecule type" value="Genomic_DNA"/>
</dbReference>
<reference evidence="12 13" key="1">
    <citation type="submission" date="2020-08" db="EMBL/GenBank/DDBJ databases">
        <title>Genomic Encyclopedia of Type Strains, Phase IV (KMG-IV): sequencing the most valuable type-strain genomes for metagenomic binning, comparative biology and taxonomic classification.</title>
        <authorList>
            <person name="Goeker M."/>
        </authorList>
    </citation>
    <scope>NUCLEOTIDE SEQUENCE [LARGE SCALE GENOMIC DNA]</scope>
    <source>
        <strain evidence="12 13">DSM 15867</strain>
    </source>
</reference>
<dbReference type="GO" id="GO:0009425">
    <property type="term" value="C:bacterial-type flagellum basal body"/>
    <property type="evidence" value="ECO:0007669"/>
    <property type="project" value="InterPro"/>
</dbReference>
<dbReference type="AlphaFoldDB" id="A0A7W7AMX8"/>
<accession>A0A7W7AMX8</accession>
<keyword evidence="8" id="KW-1133">Transmembrane helix</keyword>
<sequence>MSDTKTEAAAPAKKGGKKKLIIGAAALLVLVGGGVGAGVYAAQSGLVGGKHEAAEKPAKDEPHLVPKSEQKRPGEGGEGGEGGGEGGGHGGGEGEAEAKTGAEGMPTPEGHGGDRYASTYYAMDKDFTSNLQDSVHFIQLGVAVSTPYDDKVVQNLKTNDIAVRSAILMALGDTTEDQVFTTAGKRQLQDRLVKAINATLQQKEGFGGISNVYFTSFVVQ</sequence>
<dbReference type="PANTHER" id="PTHR35091:SF2">
    <property type="entry name" value="FLAGELLAR PROTEIN FLIL"/>
    <property type="match status" value="1"/>
</dbReference>
<evidence type="ECO:0000256" key="11">
    <source>
        <dbReference type="SAM" id="MobiDB-lite"/>
    </source>
</evidence>
<dbReference type="Proteomes" id="UP000574769">
    <property type="component" value="Unassembled WGS sequence"/>
</dbReference>
<name>A0A7W7AMX8_9SPHN</name>
<keyword evidence="5 10" id="KW-0145">Chemotaxis</keyword>
<feature type="compositionally biased region" description="Gly residues" evidence="11">
    <location>
        <begin position="76"/>
        <end position="93"/>
    </location>
</feature>
<comment type="subcellular location">
    <subcellularLocation>
        <location evidence="10">Cell inner membrane</location>
    </subcellularLocation>
    <subcellularLocation>
        <location evidence="2">Cell membrane</location>
        <topology evidence="2">Single-pass membrane protein</topology>
    </subcellularLocation>
</comment>
<dbReference type="Pfam" id="PF03748">
    <property type="entry name" value="FliL"/>
    <property type="match status" value="1"/>
</dbReference>
<keyword evidence="6" id="KW-0812">Transmembrane</keyword>
<evidence type="ECO:0000256" key="7">
    <source>
        <dbReference type="ARBA" id="ARBA00022779"/>
    </source>
</evidence>
<evidence type="ECO:0000256" key="1">
    <source>
        <dbReference type="ARBA" id="ARBA00002254"/>
    </source>
</evidence>
<evidence type="ECO:0000313" key="12">
    <source>
        <dbReference type="EMBL" id="MBB4619110.1"/>
    </source>
</evidence>
<proteinExistence type="inferred from homology"/>
<dbReference type="RefSeq" id="WP_184116556.1">
    <property type="nucleotide sequence ID" value="NZ_JACHNY010000007.1"/>
</dbReference>
<keyword evidence="7 10" id="KW-0283">Flagellar rotation</keyword>
<keyword evidence="10" id="KW-0997">Cell inner membrane</keyword>